<accession>A0A0K1PVC9</accession>
<reference evidence="3 4" key="1">
    <citation type="submission" date="2015-08" db="EMBL/GenBank/DDBJ databases">
        <authorList>
            <person name="Babu N.S."/>
            <person name="Beckwith C.J."/>
            <person name="Beseler K.G."/>
            <person name="Brison A."/>
            <person name="Carone J.V."/>
            <person name="Caskin T.P."/>
            <person name="Diamond M."/>
            <person name="Durham M.E."/>
            <person name="Foxe J.M."/>
            <person name="Go M."/>
            <person name="Henderson B.A."/>
            <person name="Jones I.B."/>
            <person name="McGettigan J.A."/>
            <person name="Micheletti S.J."/>
            <person name="Nasrallah M.E."/>
            <person name="Ortiz D."/>
            <person name="Piller C.R."/>
            <person name="Privatt S.R."/>
            <person name="Schneider S.L."/>
            <person name="Sharp S."/>
            <person name="Smith T.C."/>
            <person name="Stanton J.D."/>
            <person name="Ullery H.E."/>
            <person name="Wilson R.J."/>
            <person name="Serrano M.G."/>
            <person name="Buck G."/>
            <person name="Lee V."/>
            <person name="Wang Y."/>
            <person name="Carvalho R."/>
            <person name="Voegtly L."/>
            <person name="Shi R."/>
            <person name="Duckworth R."/>
            <person name="Johnson A."/>
            <person name="Loviza R."/>
            <person name="Walstead R."/>
            <person name="Shah Z."/>
            <person name="Kiflezghi M."/>
            <person name="Wade K."/>
            <person name="Ball S.L."/>
            <person name="Bradley K.W."/>
            <person name="Asai D.J."/>
            <person name="Bowman C.A."/>
            <person name="Russell D.A."/>
            <person name="Pope W.H."/>
            <person name="Jacobs-Sera D."/>
            <person name="Hendrix R.W."/>
            <person name="Hatfull G.F."/>
        </authorList>
    </citation>
    <scope>NUCLEOTIDE SEQUENCE [LARGE SCALE GENOMIC DNA]</scope>
    <source>
        <strain evidence="3 4">DSM 27648</strain>
    </source>
</reference>
<dbReference type="KEGG" id="llu:AKJ09_03748"/>
<feature type="domain" description="DUF4142" evidence="2">
    <location>
        <begin position="84"/>
        <end position="219"/>
    </location>
</feature>
<protein>
    <submittedName>
        <fullName evidence="3">Putative exported protein</fullName>
    </submittedName>
</protein>
<evidence type="ECO:0000313" key="3">
    <source>
        <dbReference type="EMBL" id="AKU97084.1"/>
    </source>
</evidence>
<dbReference type="PANTHER" id="PTHR38593:SF1">
    <property type="entry name" value="BLR2558 PROTEIN"/>
    <property type="match status" value="1"/>
</dbReference>
<evidence type="ECO:0000256" key="1">
    <source>
        <dbReference type="SAM" id="MobiDB-lite"/>
    </source>
</evidence>
<dbReference type="PATRIC" id="fig|1391654.3.peg.3803"/>
<feature type="region of interest" description="Disordered" evidence="1">
    <location>
        <begin position="44"/>
        <end position="84"/>
    </location>
</feature>
<feature type="compositionally biased region" description="Low complexity" evidence="1">
    <location>
        <begin position="54"/>
        <end position="75"/>
    </location>
</feature>
<dbReference type="Gene3D" id="1.20.1260.10">
    <property type="match status" value="1"/>
</dbReference>
<dbReference type="PANTHER" id="PTHR38593">
    <property type="entry name" value="BLR2558 PROTEIN"/>
    <property type="match status" value="1"/>
</dbReference>
<dbReference type="STRING" id="1391654.AKJ09_03748"/>
<gene>
    <name evidence="3" type="ORF">AKJ09_03748</name>
</gene>
<name>A0A0K1PVC9_9BACT</name>
<dbReference type="AlphaFoldDB" id="A0A0K1PVC9"/>
<keyword evidence="4" id="KW-1185">Reference proteome</keyword>
<dbReference type="Pfam" id="PF13628">
    <property type="entry name" value="DUF4142"/>
    <property type="match status" value="1"/>
</dbReference>
<sequence length="225" mass="24534">MSCHMSGGSQGSVTKELIMIASRQRCIRVALWTTGLALGLVSGCRGHSNDKDQTPTQTTETTAAEQEKTTQQTPANKPPPLAPEDREFATKAAQGGMEEVAMGHAVEPKATAPVVKTFAAHMVADHGKADAELKALMVSKSVTLPTDLGAEQRKNVDEMAALSGPQLDKRYADDMVEDHEQDVKEFKEAEQKVKDPELRAWIKKTLPTLEHHLAMAKEMQANVRH</sequence>
<dbReference type="InterPro" id="IPR025419">
    <property type="entry name" value="DUF4142"/>
</dbReference>
<dbReference type="InterPro" id="IPR012347">
    <property type="entry name" value="Ferritin-like"/>
</dbReference>
<organism evidence="3 4">
    <name type="scientific">Labilithrix luteola</name>
    <dbReference type="NCBI Taxonomy" id="1391654"/>
    <lineage>
        <taxon>Bacteria</taxon>
        <taxon>Pseudomonadati</taxon>
        <taxon>Myxococcota</taxon>
        <taxon>Polyangia</taxon>
        <taxon>Polyangiales</taxon>
        <taxon>Labilitrichaceae</taxon>
        <taxon>Labilithrix</taxon>
    </lineage>
</organism>
<evidence type="ECO:0000259" key="2">
    <source>
        <dbReference type="Pfam" id="PF13628"/>
    </source>
</evidence>
<dbReference type="EMBL" id="CP012333">
    <property type="protein sequence ID" value="AKU97084.1"/>
    <property type="molecule type" value="Genomic_DNA"/>
</dbReference>
<dbReference type="Proteomes" id="UP000064967">
    <property type="component" value="Chromosome"/>
</dbReference>
<evidence type="ECO:0000313" key="4">
    <source>
        <dbReference type="Proteomes" id="UP000064967"/>
    </source>
</evidence>
<proteinExistence type="predicted"/>